<dbReference type="EMBL" id="PYSG01000003">
    <property type="protein sequence ID" value="PTA48787.1"/>
    <property type="molecule type" value="Genomic_DNA"/>
</dbReference>
<reference evidence="2 3" key="1">
    <citation type="submission" date="2018-04" db="EMBL/GenBank/DDBJ databases">
        <title>Genomic sequence of a freshwater isolate of Shewanella morhuae.</title>
        <authorList>
            <person name="Castillo D.E."/>
            <person name="Gram L."/>
        </authorList>
    </citation>
    <scope>NUCLEOTIDE SEQUENCE [LARGE SCALE GENOMIC DNA]</scope>
    <source>
        <strain evidence="2 3">CW7</strain>
    </source>
</reference>
<comment type="caution">
    <text evidence="2">The sequence shown here is derived from an EMBL/GenBank/DDBJ whole genome shotgun (WGS) entry which is preliminary data.</text>
</comment>
<feature type="compositionally biased region" description="Polar residues" evidence="1">
    <location>
        <begin position="48"/>
        <end position="65"/>
    </location>
</feature>
<gene>
    <name evidence="2" type="ORF">C9I43_17125</name>
</gene>
<proteinExistence type="predicted"/>
<evidence type="ECO:0000313" key="3">
    <source>
        <dbReference type="Proteomes" id="UP000240506"/>
    </source>
</evidence>
<keyword evidence="3" id="KW-1185">Reference proteome</keyword>
<feature type="compositionally biased region" description="Low complexity" evidence="1">
    <location>
        <begin position="66"/>
        <end position="88"/>
    </location>
</feature>
<feature type="region of interest" description="Disordered" evidence="1">
    <location>
        <begin position="135"/>
        <end position="154"/>
    </location>
</feature>
<feature type="region of interest" description="Disordered" evidence="1">
    <location>
        <begin position="29"/>
        <end position="88"/>
    </location>
</feature>
<evidence type="ECO:0000256" key="1">
    <source>
        <dbReference type="SAM" id="MobiDB-lite"/>
    </source>
</evidence>
<accession>A0ABX5HPI8</accession>
<name>A0ABX5HPI8_9GAMM</name>
<dbReference type="Proteomes" id="UP000240506">
    <property type="component" value="Unassembled WGS sequence"/>
</dbReference>
<organism evidence="2 3">
    <name type="scientific">Shewanella morhuae</name>
    <dbReference type="NCBI Taxonomy" id="365591"/>
    <lineage>
        <taxon>Bacteria</taxon>
        <taxon>Pseudomonadati</taxon>
        <taxon>Pseudomonadota</taxon>
        <taxon>Gammaproteobacteria</taxon>
        <taxon>Alteromonadales</taxon>
        <taxon>Shewanellaceae</taxon>
        <taxon>Shewanella</taxon>
    </lineage>
</organism>
<dbReference type="RefSeq" id="WP_107884759.1">
    <property type="nucleotide sequence ID" value="NZ_PYSG01000003.1"/>
</dbReference>
<evidence type="ECO:0000313" key="2">
    <source>
        <dbReference type="EMBL" id="PTA48787.1"/>
    </source>
</evidence>
<protein>
    <submittedName>
        <fullName evidence="2">Uncharacterized protein</fullName>
    </submittedName>
</protein>
<sequence>MLVVSNYPQVPLATSNVATDSARVDNQLKPVVIPPQAATKGHEERAFNPQNERTADHTQQQTKTLESNQQQVQEKQQQQQQSSQQQNQQQQEKKATLLVAERILPKTLKIAVKGQAALQRKDIRLKVSQGAVSDMGNSAKANTVSNAARPSIQSEPNHFYQQLGQRISLFYERQTRPEQEPALSTSI</sequence>